<feature type="domain" description="Xylose isomerase-like TIM barrel" evidence="1">
    <location>
        <begin position="67"/>
        <end position="297"/>
    </location>
</feature>
<evidence type="ECO:0000313" key="2">
    <source>
        <dbReference type="EMBL" id="MCO6047103.1"/>
    </source>
</evidence>
<sequence length="308" mass="34027">MSPAARDTPNTLQQINRRHWLGGAAALSAAAVLPRSIAGAAEAESRTPIICAFIKFVQSLSYDALAEQIAAIGYDGIESTVRKGGHVDPQRVEEHLPQLVEAAQKAGIQVTIMTTDVLGLDQPLSERVLRTGAGLGIKKYRMGFYRYDLKQDIIQQLDEIRTRLRELAALNRELGMTAVYQNHSGANFVGAPVWDVHYLLDGIDPTEIGSAFDIRHATVEGGLSWPVQYNLMKPHIGAVFVKDFVWKGKKVQNVPLGDGRIDPKFFAMHKASGIQCPYSIHVEYLEQAGTKQNMQALANDLQQLKQWL</sequence>
<reference evidence="2" key="1">
    <citation type="submission" date="2022-06" db="EMBL/GenBank/DDBJ databases">
        <title>Aeoliella straminimaris, a novel planctomycete from sediments.</title>
        <authorList>
            <person name="Vitorino I.R."/>
            <person name="Lage O.M."/>
        </authorList>
    </citation>
    <scope>NUCLEOTIDE SEQUENCE</scope>
    <source>
        <strain evidence="2">ICT_H6.2</strain>
    </source>
</reference>
<dbReference type="GO" id="GO:0016853">
    <property type="term" value="F:isomerase activity"/>
    <property type="evidence" value="ECO:0007669"/>
    <property type="project" value="UniProtKB-KW"/>
</dbReference>
<dbReference type="PANTHER" id="PTHR12110:SF41">
    <property type="entry name" value="INOSOSE DEHYDRATASE"/>
    <property type="match status" value="1"/>
</dbReference>
<keyword evidence="3" id="KW-1185">Reference proteome</keyword>
<comment type="caution">
    <text evidence="2">The sequence shown here is derived from an EMBL/GenBank/DDBJ whole genome shotgun (WGS) entry which is preliminary data.</text>
</comment>
<protein>
    <submittedName>
        <fullName evidence="2">Sugar phosphate isomerase/epimerase</fullName>
    </submittedName>
</protein>
<dbReference type="RefSeq" id="WP_252855216.1">
    <property type="nucleotide sequence ID" value="NZ_JAMXLR010000089.1"/>
</dbReference>
<dbReference type="InterPro" id="IPR036237">
    <property type="entry name" value="Xyl_isomerase-like_sf"/>
</dbReference>
<name>A0A9X2FF61_9BACT</name>
<gene>
    <name evidence="2" type="ORF">NG895_24665</name>
</gene>
<dbReference type="InterPro" id="IPR013022">
    <property type="entry name" value="Xyl_isomerase-like_TIM-brl"/>
</dbReference>
<dbReference type="Proteomes" id="UP001155241">
    <property type="component" value="Unassembled WGS sequence"/>
</dbReference>
<dbReference type="AlphaFoldDB" id="A0A9X2FF61"/>
<organism evidence="2 3">
    <name type="scientific">Aeoliella straminimaris</name>
    <dbReference type="NCBI Taxonomy" id="2954799"/>
    <lineage>
        <taxon>Bacteria</taxon>
        <taxon>Pseudomonadati</taxon>
        <taxon>Planctomycetota</taxon>
        <taxon>Planctomycetia</taxon>
        <taxon>Pirellulales</taxon>
        <taxon>Lacipirellulaceae</taxon>
        <taxon>Aeoliella</taxon>
    </lineage>
</organism>
<accession>A0A9X2FF61</accession>
<dbReference type="Gene3D" id="3.20.20.150">
    <property type="entry name" value="Divalent-metal-dependent TIM barrel enzymes"/>
    <property type="match status" value="1"/>
</dbReference>
<proteinExistence type="predicted"/>
<dbReference type="PROSITE" id="PS51318">
    <property type="entry name" value="TAT"/>
    <property type="match status" value="1"/>
</dbReference>
<evidence type="ECO:0000313" key="3">
    <source>
        <dbReference type="Proteomes" id="UP001155241"/>
    </source>
</evidence>
<dbReference type="InterPro" id="IPR050312">
    <property type="entry name" value="IolE/XylAMocC-like"/>
</dbReference>
<dbReference type="PANTHER" id="PTHR12110">
    <property type="entry name" value="HYDROXYPYRUVATE ISOMERASE"/>
    <property type="match status" value="1"/>
</dbReference>
<dbReference type="InterPro" id="IPR006311">
    <property type="entry name" value="TAT_signal"/>
</dbReference>
<dbReference type="EMBL" id="JAMXLR010000089">
    <property type="protein sequence ID" value="MCO6047103.1"/>
    <property type="molecule type" value="Genomic_DNA"/>
</dbReference>
<dbReference type="SUPFAM" id="SSF51658">
    <property type="entry name" value="Xylose isomerase-like"/>
    <property type="match status" value="1"/>
</dbReference>
<keyword evidence="2" id="KW-0413">Isomerase</keyword>
<dbReference type="Pfam" id="PF01261">
    <property type="entry name" value="AP_endonuc_2"/>
    <property type="match status" value="1"/>
</dbReference>
<evidence type="ECO:0000259" key="1">
    <source>
        <dbReference type="Pfam" id="PF01261"/>
    </source>
</evidence>